<dbReference type="PANTHER" id="PTHR30126">
    <property type="entry name" value="HTH-TYPE TRANSCRIPTIONAL REGULATOR"/>
    <property type="match status" value="1"/>
</dbReference>
<dbReference type="STRING" id="1121338.CLTEP_12090"/>
<sequence>MDFKQIEAFLCVAKVKSFSKAAGIIFLSQPTISSHISSLEKELNVQLFDRTSKEVNLTPAGESFKQYAADIINIRNQAITEISTFNNNVSGKLNLSASTTPCNTVVPKLLKKFLMIYPSVTFNIIEQSSGKIIKDILDLNCEIGLVGNPIENEKIKSYKITEDELVVISSSSLNLPKKLTLEDLLKYKFIMREKNSATRITFETELIKLNITCKKLNVVCEVNNVDTIIRLVNSGIGISIVSKNTLENYMHKDINISTLHDISLKRNIYLVVNSKRTLTPTAAAFFNMCKEEYQL</sequence>
<dbReference type="FunFam" id="1.10.10.10:FF:000001">
    <property type="entry name" value="LysR family transcriptional regulator"/>
    <property type="match status" value="1"/>
</dbReference>
<dbReference type="PRINTS" id="PR00039">
    <property type="entry name" value="HTHLYSR"/>
</dbReference>
<dbReference type="Gene3D" id="1.10.10.10">
    <property type="entry name" value="Winged helix-like DNA-binding domain superfamily/Winged helix DNA-binding domain"/>
    <property type="match status" value="1"/>
</dbReference>
<organism evidence="6 7">
    <name type="scientific">Clostridium tepidiprofundi DSM 19306</name>
    <dbReference type="NCBI Taxonomy" id="1121338"/>
    <lineage>
        <taxon>Bacteria</taxon>
        <taxon>Bacillati</taxon>
        <taxon>Bacillota</taxon>
        <taxon>Clostridia</taxon>
        <taxon>Eubacteriales</taxon>
        <taxon>Clostridiaceae</taxon>
        <taxon>Clostridium</taxon>
    </lineage>
</organism>
<accession>A0A151B5F3</accession>
<dbReference type="AlphaFoldDB" id="A0A151B5F3"/>
<comment type="similarity">
    <text evidence="1">Belongs to the LysR transcriptional regulatory family.</text>
</comment>
<reference evidence="6 7" key="1">
    <citation type="submission" date="2016-02" db="EMBL/GenBank/DDBJ databases">
        <title>Genome sequence of Clostridium tepidiprofundi DSM 19306.</title>
        <authorList>
            <person name="Poehlein A."/>
            <person name="Daniel R."/>
        </authorList>
    </citation>
    <scope>NUCLEOTIDE SEQUENCE [LARGE SCALE GENOMIC DNA]</scope>
    <source>
        <strain evidence="6 7">DSM 19306</strain>
    </source>
</reference>
<gene>
    <name evidence="6" type="primary">cysL_1</name>
    <name evidence="6" type="ORF">CLTEP_12090</name>
</gene>
<name>A0A151B5F3_9CLOT</name>
<evidence type="ECO:0000256" key="2">
    <source>
        <dbReference type="ARBA" id="ARBA00023015"/>
    </source>
</evidence>
<evidence type="ECO:0000313" key="6">
    <source>
        <dbReference type="EMBL" id="KYH34887.1"/>
    </source>
</evidence>
<dbReference type="InterPro" id="IPR036388">
    <property type="entry name" value="WH-like_DNA-bd_sf"/>
</dbReference>
<dbReference type="SUPFAM" id="SSF46785">
    <property type="entry name" value="Winged helix' DNA-binding domain"/>
    <property type="match status" value="1"/>
</dbReference>
<dbReference type="InterPro" id="IPR000847">
    <property type="entry name" value="LysR_HTH_N"/>
</dbReference>
<evidence type="ECO:0000259" key="5">
    <source>
        <dbReference type="PROSITE" id="PS50931"/>
    </source>
</evidence>
<keyword evidence="4" id="KW-0804">Transcription</keyword>
<protein>
    <submittedName>
        <fullName evidence="6">HTH-type transcriptional regulator CysL</fullName>
    </submittedName>
</protein>
<keyword evidence="3" id="KW-0238">DNA-binding</keyword>
<dbReference type="PATRIC" id="fig|1121338.3.peg.1241"/>
<dbReference type="Pfam" id="PF03466">
    <property type="entry name" value="LysR_substrate"/>
    <property type="match status" value="1"/>
</dbReference>
<evidence type="ECO:0000313" key="7">
    <source>
        <dbReference type="Proteomes" id="UP000075531"/>
    </source>
</evidence>
<dbReference type="Pfam" id="PF00126">
    <property type="entry name" value="HTH_1"/>
    <property type="match status" value="1"/>
</dbReference>
<dbReference type="GO" id="GO:0003700">
    <property type="term" value="F:DNA-binding transcription factor activity"/>
    <property type="evidence" value="ECO:0007669"/>
    <property type="project" value="InterPro"/>
</dbReference>
<feature type="domain" description="HTH lysR-type" evidence="5">
    <location>
        <begin position="1"/>
        <end position="58"/>
    </location>
</feature>
<dbReference type="RefSeq" id="WP_066824014.1">
    <property type="nucleotide sequence ID" value="NZ_LTBA01000009.1"/>
</dbReference>
<dbReference type="PANTHER" id="PTHR30126:SF64">
    <property type="entry name" value="HTH-TYPE TRANSCRIPTIONAL REGULATOR CITR"/>
    <property type="match status" value="1"/>
</dbReference>
<dbReference type="SUPFAM" id="SSF53850">
    <property type="entry name" value="Periplasmic binding protein-like II"/>
    <property type="match status" value="1"/>
</dbReference>
<dbReference type="NCBIfam" id="NF040786">
    <property type="entry name" value="LysR_Sec_metab"/>
    <property type="match status" value="1"/>
</dbReference>
<keyword evidence="2" id="KW-0805">Transcription regulation</keyword>
<dbReference type="EMBL" id="LTBA01000009">
    <property type="protein sequence ID" value="KYH34887.1"/>
    <property type="molecule type" value="Genomic_DNA"/>
</dbReference>
<evidence type="ECO:0000256" key="4">
    <source>
        <dbReference type="ARBA" id="ARBA00023163"/>
    </source>
</evidence>
<dbReference type="GO" id="GO:0000976">
    <property type="term" value="F:transcription cis-regulatory region binding"/>
    <property type="evidence" value="ECO:0007669"/>
    <property type="project" value="TreeGrafter"/>
</dbReference>
<evidence type="ECO:0000256" key="3">
    <source>
        <dbReference type="ARBA" id="ARBA00023125"/>
    </source>
</evidence>
<dbReference type="InterPro" id="IPR047788">
    <property type="entry name" value="LysR-like_Sec_metab"/>
</dbReference>
<proteinExistence type="inferred from homology"/>
<evidence type="ECO:0000256" key="1">
    <source>
        <dbReference type="ARBA" id="ARBA00009437"/>
    </source>
</evidence>
<dbReference type="InterPro" id="IPR005119">
    <property type="entry name" value="LysR_subst-bd"/>
</dbReference>
<dbReference type="Proteomes" id="UP000075531">
    <property type="component" value="Unassembled WGS sequence"/>
</dbReference>
<dbReference type="Gene3D" id="3.40.190.290">
    <property type="match status" value="1"/>
</dbReference>
<dbReference type="InterPro" id="IPR036390">
    <property type="entry name" value="WH_DNA-bd_sf"/>
</dbReference>
<dbReference type="PROSITE" id="PS50931">
    <property type="entry name" value="HTH_LYSR"/>
    <property type="match status" value="1"/>
</dbReference>
<dbReference type="OrthoDB" id="9785745at2"/>
<keyword evidence="7" id="KW-1185">Reference proteome</keyword>
<comment type="caution">
    <text evidence="6">The sequence shown here is derived from an EMBL/GenBank/DDBJ whole genome shotgun (WGS) entry which is preliminary data.</text>
</comment>